<evidence type="ECO:0000256" key="1">
    <source>
        <dbReference type="ARBA" id="ARBA00004141"/>
    </source>
</evidence>
<feature type="transmembrane region" description="Helical" evidence="5">
    <location>
        <begin position="20"/>
        <end position="41"/>
    </location>
</feature>
<dbReference type="EMBL" id="BDSP01000041">
    <property type="protein sequence ID" value="GAX11508.1"/>
    <property type="molecule type" value="Genomic_DNA"/>
</dbReference>
<feature type="transmembrane region" description="Helical" evidence="5">
    <location>
        <begin position="355"/>
        <end position="376"/>
    </location>
</feature>
<name>A0A1Z5JCK7_FISSO</name>
<organism evidence="7 8">
    <name type="scientific">Fistulifera solaris</name>
    <name type="common">Oleaginous diatom</name>
    <dbReference type="NCBI Taxonomy" id="1519565"/>
    <lineage>
        <taxon>Eukaryota</taxon>
        <taxon>Sar</taxon>
        <taxon>Stramenopiles</taxon>
        <taxon>Ochrophyta</taxon>
        <taxon>Bacillariophyta</taxon>
        <taxon>Bacillariophyceae</taxon>
        <taxon>Bacillariophycidae</taxon>
        <taxon>Naviculales</taxon>
        <taxon>Naviculaceae</taxon>
        <taxon>Fistulifera</taxon>
    </lineage>
</organism>
<evidence type="ECO:0000256" key="4">
    <source>
        <dbReference type="ARBA" id="ARBA00023136"/>
    </source>
</evidence>
<dbReference type="InParanoid" id="A0A1Z5JCK7"/>
<proteinExistence type="predicted"/>
<evidence type="ECO:0000313" key="8">
    <source>
        <dbReference type="Proteomes" id="UP000198406"/>
    </source>
</evidence>
<evidence type="ECO:0000259" key="6">
    <source>
        <dbReference type="PROSITE" id="PS51380"/>
    </source>
</evidence>
<sequence length="457" mass="51478">MSSTQEAGDVFGPGLGPAHAMLRSPTVLIASVGLWGMNIYFFRLFGIDYAKVLKHDLVHLDSDEISAKEMKVTEMRPFSGMNEYSGEDEGGGLSDEDFIMEGLNESASSITWSRLVSLSILWILLLHFTYFIWIDRLHGGPVGAVFSFYLVVAVSIALPFPSLHWLRRATGIVLQRGFELFNPRCSGLVSPDSRYPPRPIPFVDVFFADAMCSLSKVFFDWGILLHMASNPGPMKASAQNILIPSALAAVPYVIRARQCFVMYRVGYLKGDPKRFQHLWNALKYSTSIFPLCLSAYSKTLSPKKEQELESYLIALLVINALYALYWDIVMDWGMMQNPMKATNCGRAILRQRLRFGAAMSALILVADAVLRFSWLLRFSKSMFPSEDSFVLCTQFLEVFRRAIWNLLRVEWENLKQMKVHLHNAPQPPSLEEKVALVGRTSSGKIHTRPLANTGNGR</sequence>
<comment type="subcellular location">
    <subcellularLocation>
        <location evidence="1">Membrane</location>
        <topology evidence="1">Multi-pass membrane protein</topology>
    </subcellularLocation>
</comment>
<protein>
    <recommendedName>
        <fullName evidence="6">EXS domain-containing protein</fullName>
    </recommendedName>
</protein>
<evidence type="ECO:0000313" key="7">
    <source>
        <dbReference type="EMBL" id="GAX11508.1"/>
    </source>
</evidence>
<dbReference type="Pfam" id="PF03124">
    <property type="entry name" value="EXS"/>
    <property type="match status" value="1"/>
</dbReference>
<gene>
    <name evidence="7" type="ORF">FisN_22Lh199</name>
</gene>
<keyword evidence="4 5" id="KW-0472">Membrane</keyword>
<reference evidence="7 8" key="1">
    <citation type="journal article" date="2015" name="Plant Cell">
        <title>Oil accumulation by the oleaginous diatom Fistulifera solaris as revealed by the genome and transcriptome.</title>
        <authorList>
            <person name="Tanaka T."/>
            <person name="Maeda Y."/>
            <person name="Veluchamy A."/>
            <person name="Tanaka M."/>
            <person name="Abida H."/>
            <person name="Marechal E."/>
            <person name="Bowler C."/>
            <person name="Muto M."/>
            <person name="Sunaga Y."/>
            <person name="Tanaka M."/>
            <person name="Yoshino T."/>
            <person name="Taniguchi T."/>
            <person name="Fukuda Y."/>
            <person name="Nemoto M."/>
            <person name="Matsumoto M."/>
            <person name="Wong P.S."/>
            <person name="Aburatani S."/>
            <person name="Fujibuchi W."/>
        </authorList>
    </citation>
    <scope>NUCLEOTIDE SEQUENCE [LARGE SCALE GENOMIC DNA]</scope>
    <source>
        <strain evidence="7 8">JPCC DA0580</strain>
    </source>
</reference>
<dbReference type="InterPro" id="IPR004342">
    <property type="entry name" value="EXS_C"/>
</dbReference>
<evidence type="ECO:0000256" key="5">
    <source>
        <dbReference type="SAM" id="Phobius"/>
    </source>
</evidence>
<feature type="domain" description="EXS" evidence="6">
    <location>
        <begin position="235"/>
        <end position="440"/>
    </location>
</feature>
<feature type="transmembrane region" description="Helical" evidence="5">
    <location>
        <begin position="146"/>
        <end position="166"/>
    </location>
</feature>
<evidence type="ECO:0000256" key="3">
    <source>
        <dbReference type="ARBA" id="ARBA00022989"/>
    </source>
</evidence>
<dbReference type="AlphaFoldDB" id="A0A1Z5JCK7"/>
<dbReference type="GO" id="GO:0016020">
    <property type="term" value="C:membrane"/>
    <property type="evidence" value="ECO:0007669"/>
    <property type="project" value="UniProtKB-SubCell"/>
</dbReference>
<dbReference type="PANTHER" id="PTHR10783">
    <property type="entry name" value="XENOTROPIC AND POLYTROPIC RETROVIRUS RECEPTOR 1-RELATED"/>
    <property type="match status" value="1"/>
</dbReference>
<dbReference type="PANTHER" id="PTHR10783:SF46">
    <property type="entry name" value="PROTEIN ERD1 HOMOLOG 2"/>
    <property type="match status" value="1"/>
</dbReference>
<dbReference type="OrthoDB" id="9970435at2759"/>
<dbReference type="PROSITE" id="PS51380">
    <property type="entry name" value="EXS"/>
    <property type="match status" value="1"/>
</dbReference>
<comment type="caution">
    <text evidence="7">The sequence shown here is derived from an EMBL/GenBank/DDBJ whole genome shotgun (WGS) entry which is preliminary data.</text>
</comment>
<keyword evidence="8" id="KW-1185">Reference proteome</keyword>
<feature type="transmembrane region" description="Helical" evidence="5">
    <location>
        <begin position="308"/>
        <end position="326"/>
    </location>
</feature>
<evidence type="ECO:0000256" key="2">
    <source>
        <dbReference type="ARBA" id="ARBA00022692"/>
    </source>
</evidence>
<dbReference type="GO" id="GO:0005737">
    <property type="term" value="C:cytoplasm"/>
    <property type="evidence" value="ECO:0007669"/>
    <property type="project" value="TreeGrafter"/>
</dbReference>
<keyword evidence="2 5" id="KW-0812">Transmembrane</keyword>
<keyword evidence="3 5" id="KW-1133">Transmembrane helix</keyword>
<dbReference type="Proteomes" id="UP000198406">
    <property type="component" value="Unassembled WGS sequence"/>
</dbReference>
<feature type="transmembrane region" description="Helical" evidence="5">
    <location>
        <begin position="115"/>
        <end position="134"/>
    </location>
</feature>
<accession>A0A1Z5JCK7</accession>